<dbReference type="SUPFAM" id="SSF53335">
    <property type="entry name" value="S-adenosyl-L-methionine-dependent methyltransferases"/>
    <property type="match status" value="1"/>
</dbReference>
<dbReference type="HOGENOM" id="CLU_010595_1_2_1"/>
<dbReference type="OMA" id="WTEANFS"/>
<proteinExistence type="inferred from homology"/>
<organism evidence="3 4">
    <name type="scientific">Pseudallescheria apiosperma</name>
    <name type="common">Scedosporium apiospermum</name>
    <dbReference type="NCBI Taxonomy" id="563466"/>
    <lineage>
        <taxon>Eukaryota</taxon>
        <taxon>Fungi</taxon>
        <taxon>Dikarya</taxon>
        <taxon>Ascomycota</taxon>
        <taxon>Pezizomycotina</taxon>
        <taxon>Sordariomycetes</taxon>
        <taxon>Hypocreomycetidae</taxon>
        <taxon>Microascales</taxon>
        <taxon>Microascaceae</taxon>
        <taxon>Scedosporium</taxon>
    </lineage>
</organism>
<feature type="region of interest" description="Disordered" evidence="2">
    <location>
        <begin position="1"/>
        <end position="47"/>
    </location>
</feature>
<gene>
    <name evidence="3" type="ORF">SAPIO_CDS6973</name>
</gene>
<accession>A0A084G2U3</accession>
<sequence>MANKEGSKSPKSLSSPKPASAGASPRAGPGSPQAPEPAPILEADELEEEQVLDDADSAIGSFQSSTASIREEMIRQKQEHGRQYQGYMDAKYVLPMDEQEMERLDFQCHLVWLTLGRQHFHAPITNLNRVLDVGCGTGMWTIEFADDHPESEVLGVDLAPVQPHSIPPNLAFEVDDLEQPWTFTRKFNFIHSQLMIGAFQDWPKFFDQSFEFLEDDGYLEVHDIDFVIKCDDDSLPPDSALVKWHDHMHEAAAKINFPLDVISHVPEMMEAAGFTEVRAKQLKWPINTWPKDKHHKEIGTFALENFLWGCESMSLALFTRALGWSADEVRVFMAHLRNDLRNRRFHAYWNFWVVYGKKPAAAAEAE</sequence>
<evidence type="ECO:0000256" key="2">
    <source>
        <dbReference type="SAM" id="MobiDB-lite"/>
    </source>
</evidence>
<evidence type="ECO:0008006" key="5">
    <source>
        <dbReference type="Google" id="ProtNLM"/>
    </source>
</evidence>
<dbReference type="KEGG" id="sapo:SAPIO_CDS6973"/>
<dbReference type="EMBL" id="JOWA01000109">
    <property type="protein sequence ID" value="KEZ41655.1"/>
    <property type="molecule type" value="Genomic_DNA"/>
</dbReference>
<dbReference type="AlphaFoldDB" id="A0A084G2U3"/>
<dbReference type="PANTHER" id="PTHR43591:SF105">
    <property type="entry name" value="METHYLTRANSFERASE DOMAIN-CONTAINING PROTEIN-RELATED"/>
    <property type="match status" value="1"/>
</dbReference>
<evidence type="ECO:0000256" key="1">
    <source>
        <dbReference type="ARBA" id="ARBA00038158"/>
    </source>
</evidence>
<dbReference type="GeneID" id="27726045"/>
<name>A0A084G2U3_PSEDA</name>
<dbReference type="VEuPathDB" id="FungiDB:SAPIO_CDS6973"/>
<comment type="caution">
    <text evidence="3">The sequence shown here is derived from an EMBL/GenBank/DDBJ whole genome shotgun (WGS) entry which is preliminary data.</text>
</comment>
<evidence type="ECO:0000313" key="4">
    <source>
        <dbReference type="Proteomes" id="UP000028545"/>
    </source>
</evidence>
<dbReference type="InterPro" id="IPR029063">
    <property type="entry name" value="SAM-dependent_MTases_sf"/>
</dbReference>
<dbReference type="OrthoDB" id="2013972at2759"/>
<reference evidence="3 4" key="1">
    <citation type="journal article" date="2014" name="Genome Announc.">
        <title>Draft genome sequence of the pathogenic fungus Scedosporium apiospermum.</title>
        <authorList>
            <person name="Vandeputte P."/>
            <person name="Ghamrawi S."/>
            <person name="Rechenmann M."/>
            <person name="Iltis A."/>
            <person name="Giraud S."/>
            <person name="Fleury M."/>
            <person name="Thornton C."/>
            <person name="Delhaes L."/>
            <person name="Meyer W."/>
            <person name="Papon N."/>
            <person name="Bouchara J.P."/>
        </authorList>
    </citation>
    <scope>NUCLEOTIDE SEQUENCE [LARGE SCALE GENOMIC DNA]</scope>
    <source>
        <strain evidence="3 4">IHEM 14462</strain>
    </source>
</reference>
<protein>
    <recommendedName>
        <fullName evidence="5">Methyltransferase domain-containing protein</fullName>
    </recommendedName>
</protein>
<dbReference type="Gene3D" id="3.40.50.150">
    <property type="entry name" value="Vaccinia Virus protein VP39"/>
    <property type="match status" value="1"/>
</dbReference>
<evidence type="ECO:0000313" key="3">
    <source>
        <dbReference type="EMBL" id="KEZ41655.1"/>
    </source>
</evidence>
<keyword evidence="4" id="KW-1185">Reference proteome</keyword>
<dbReference type="Proteomes" id="UP000028545">
    <property type="component" value="Unassembled WGS sequence"/>
</dbReference>
<comment type="similarity">
    <text evidence="1">Belongs to the methyltransferase superfamily. LaeA methyltransferase family.</text>
</comment>
<dbReference type="GO" id="GO:0008168">
    <property type="term" value="F:methyltransferase activity"/>
    <property type="evidence" value="ECO:0007669"/>
    <property type="project" value="TreeGrafter"/>
</dbReference>
<dbReference type="Pfam" id="PF13489">
    <property type="entry name" value="Methyltransf_23"/>
    <property type="match status" value="1"/>
</dbReference>
<feature type="compositionally biased region" description="Low complexity" evidence="2">
    <location>
        <begin position="9"/>
        <end position="31"/>
    </location>
</feature>
<dbReference type="CDD" id="cd02440">
    <property type="entry name" value="AdoMet_MTases"/>
    <property type="match status" value="1"/>
</dbReference>
<dbReference type="RefSeq" id="XP_016641454.1">
    <property type="nucleotide sequence ID" value="XM_016788930.1"/>
</dbReference>
<dbReference type="PANTHER" id="PTHR43591">
    <property type="entry name" value="METHYLTRANSFERASE"/>
    <property type="match status" value="1"/>
</dbReference>